<feature type="transmembrane region" description="Helical" evidence="1">
    <location>
        <begin position="47"/>
        <end position="64"/>
    </location>
</feature>
<name>E4XMD9_OIKDI</name>
<dbReference type="OrthoDB" id="10372102at2759"/>
<evidence type="ECO:0000256" key="1">
    <source>
        <dbReference type="SAM" id="Phobius"/>
    </source>
</evidence>
<keyword evidence="1" id="KW-1133">Transmembrane helix</keyword>
<feature type="transmembrane region" description="Helical" evidence="1">
    <location>
        <begin position="234"/>
        <end position="258"/>
    </location>
</feature>
<feature type="transmembrane region" description="Helical" evidence="1">
    <location>
        <begin position="85"/>
        <end position="104"/>
    </location>
</feature>
<reference evidence="2 3" key="1">
    <citation type="journal article" date="2010" name="Science">
        <title>Plasticity of animal genome architecture unmasked by rapid evolution of a pelagic tunicate.</title>
        <authorList>
            <person name="Denoeud F."/>
            <person name="Henriet S."/>
            <person name="Mungpakdee S."/>
            <person name="Aury J.M."/>
            <person name="Da Silva C."/>
            <person name="Brinkmann H."/>
            <person name="Mikhaleva J."/>
            <person name="Olsen L.C."/>
            <person name="Jubin C."/>
            <person name="Canestro C."/>
            <person name="Bouquet J.M."/>
            <person name="Danks G."/>
            <person name="Poulain J."/>
            <person name="Campsteijn C."/>
            <person name="Adamski M."/>
            <person name="Cross I."/>
            <person name="Yadetie F."/>
            <person name="Muffato M."/>
            <person name="Louis A."/>
            <person name="Butcher S."/>
            <person name="Tsagkogeorga G."/>
            <person name="Konrad A."/>
            <person name="Singh S."/>
            <person name="Jensen M.F."/>
            <person name="Cong E.H."/>
            <person name="Eikeseth-Otteraa H."/>
            <person name="Noel B."/>
            <person name="Anthouard V."/>
            <person name="Porcel B.M."/>
            <person name="Kachouri-Lafond R."/>
            <person name="Nishino A."/>
            <person name="Ugolini M."/>
            <person name="Chourrout P."/>
            <person name="Nishida H."/>
            <person name="Aasland R."/>
            <person name="Huzurbazar S."/>
            <person name="Westhof E."/>
            <person name="Delsuc F."/>
            <person name="Lehrach H."/>
            <person name="Reinhardt R."/>
            <person name="Weissenbach J."/>
            <person name="Roy S.W."/>
            <person name="Artiguenave F."/>
            <person name="Postlethwait J.H."/>
            <person name="Manak J.R."/>
            <person name="Thompson E.M."/>
            <person name="Jaillon O."/>
            <person name="Du Pasquier L."/>
            <person name="Boudinot P."/>
            <person name="Liberles D.A."/>
            <person name="Volff J.N."/>
            <person name="Philippe H."/>
            <person name="Lenhard B."/>
            <person name="Roest Crollius H."/>
            <person name="Wincker P."/>
            <person name="Chourrout D."/>
        </authorList>
    </citation>
    <scope>NUCLEOTIDE SEQUENCE [LARGE SCALE GENOMIC DNA]</scope>
</reference>
<evidence type="ECO:0000313" key="2">
    <source>
        <dbReference type="EMBL" id="CBY11146.1"/>
    </source>
</evidence>
<protein>
    <submittedName>
        <fullName evidence="2">Uncharacterized protein</fullName>
    </submittedName>
</protein>
<dbReference type="InParanoid" id="E4XMD9"/>
<proteinExistence type="predicted"/>
<gene>
    <name evidence="2" type="ORF">GSOID_T00015328001</name>
</gene>
<keyword evidence="1" id="KW-0472">Membrane</keyword>
<evidence type="ECO:0000313" key="3">
    <source>
        <dbReference type="Proteomes" id="UP000001307"/>
    </source>
</evidence>
<dbReference type="Proteomes" id="UP000001307">
    <property type="component" value="Unassembled WGS sequence"/>
</dbReference>
<organism evidence="2 3">
    <name type="scientific">Oikopleura dioica</name>
    <name type="common">Tunicate</name>
    <dbReference type="NCBI Taxonomy" id="34765"/>
    <lineage>
        <taxon>Eukaryota</taxon>
        <taxon>Metazoa</taxon>
        <taxon>Chordata</taxon>
        <taxon>Tunicata</taxon>
        <taxon>Appendicularia</taxon>
        <taxon>Copelata</taxon>
        <taxon>Oikopleuridae</taxon>
        <taxon>Oikopleura</taxon>
    </lineage>
</organism>
<feature type="transmembrane region" description="Helical" evidence="1">
    <location>
        <begin position="161"/>
        <end position="181"/>
    </location>
</feature>
<feature type="transmembrane region" description="Helical" evidence="1">
    <location>
        <begin position="193"/>
        <end position="214"/>
    </location>
</feature>
<accession>E4XMD9</accession>
<keyword evidence="3" id="KW-1185">Reference proteome</keyword>
<dbReference type="EMBL" id="FN653076">
    <property type="protein sequence ID" value="CBY11146.1"/>
    <property type="molecule type" value="Genomic_DNA"/>
</dbReference>
<keyword evidence="1" id="KW-0812">Transmembrane</keyword>
<dbReference type="AlphaFoldDB" id="E4XMD9"/>
<sequence>MNTIVYELMFLSTVMSVTKLLGLIGSIPVMLDVSCNCYSMIGFEGWIEVAGVITKLGCMIALLFQSTNLPFFQNFWNYQKIIENSISVVVSALTIFAMFSPTLFDSRSYKSGFLSNKWYGIWKICTGTVYDSSERCTSWGESAPGLWDPSHFWIKPRPMGFNYLALVNIIVSIFGLVFCFFDSTIIRRVGIMFMALASFCLVTISVFVIEGVPILTVPVFKYRADFKGYYGSAWYSLAAASGLAAINWLANSICIFSIKCEDESENKKEENAKKIFLKI</sequence>